<dbReference type="NCBIfam" id="NF033819">
    <property type="entry name" value="IS66_TnpB"/>
    <property type="match status" value="1"/>
</dbReference>
<sequence length="121" mass="13380">MFALPASVRVVLATEPVDMRKSIDGLLALVRTSWGEDVYSGHLFAFVSRRGDRIKVLTWSRGGFVLLYKRLETGRFRLPRVEADAKAVQLDATQLAMLLDGIDVAEVKRPPAWAPPGRTGS</sequence>
<accession>A0ABX9QJN2</accession>
<keyword evidence="2" id="KW-1185">Reference proteome</keyword>
<dbReference type="Pfam" id="PF05717">
    <property type="entry name" value="TnpB_IS66"/>
    <property type="match status" value="1"/>
</dbReference>
<dbReference type="Proteomes" id="UP000278907">
    <property type="component" value="Unassembled WGS sequence"/>
</dbReference>
<name>A0ABX9QJN2_9BACT</name>
<protein>
    <submittedName>
        <fullName evidence="1">Transposase</fullName>
    </submittedName>
</protein>
<reference evidence="1 2" key="1">
    <citation type="submission" date="2018-09" db="EMBL/GenBank/DDBJ databases">
        <authorList>
            <person name="Livingstone P.G."/>
            <person name="Whitworth D.E."/>
        </authorList>
    </citation>
    <scope>NUCLEOTIDE SEQUENCE [LARGE SCALE GENOMIC DNA]</scope>
    <source>
        <strain evidence="1 2">CA031B</strain>
    </source>
</reference>
<organism evidence="1 2">
    <name type="scientific">Corallococcus praedator</name>
    <dbReference type="NCBI Taxonomy" id="2316724"/>
    <lineage>
        <taxon>Bacteria</taxon>
        <taxon>Pseudomonadati</taxon>
        <taxon>Myxococcota</taxon>
        <taxon>Myxococcia</taxon>
        <taxon>Myxococcales</taxon>
        <taxon>Cystobacterineae</taxon>
        <taxon>Myxococcaceae</taxon>
        <taxon>Corallococcus</taxon>
    </lineage>
</organism>
<dbReference type="RefSeq" id="WP_120582135.1">
    <property type="nucleotide sequence ID" value="NZ_RAWI01000115.1"/>
</dbReference>
<gene>
    <name evidence="1" type="ORF">D7Y13_17015</name>
</gene>
<evidence type="ECO:0000313" key="2">
    <source>
        <dbReference type="Proteomes" id="UP000278907"/>
    </source>
</evidence>
<dbReference type="PANTHER" id="PTHR36455:SF1">
    <property type="entry name" value="BLR8292 PROTEIN"/>
    <property type="match status" value="1"/>
</dbReference>
<proteinExistence type="predicted"/>
<dbReference type="InterPro" id="IPR008878">
    <property type="entry name" value="Transposase_IS66_Orf2"/>
</dbReference>
<evidence type="ECO:0000313" key="1">
    <source>
        <dbReference type="EMBL" id="RKI07879.1"/>
    </source>
</evidence>
<comment type="caution">
    <text evidence="1">The sequence shown here is derived from an EMBL/GenBank/DDBJ whole genome shotgun (WGS) entry which is preliminary data.</text>
</comment>
<dbReference type="PANTHER" id="PTHR36455">
    <property type="match status" value="1"/>
</dbReference>
<dbReference type="EMBL" id="RAWI01000115">
    <property type="protein sequence ID" value="RKI07879.1"/>
    <property type="molecule type" value="Genomic_DNA"/>
</dbReference>